<protein>
    <submittedName>
        <fullName evidence="1">Uncharacterized protein</fullName>
    </submittedName>
</protein>
<reference evidence="1" key="1">
    <citation type="journal article" date="2019" name="Ecotoxicol. Environ. Saf.">
        <title>Microbial characterization of heavy metal resistant bacterial strains isolated from an electroplating wastewater treatment plant.</title>
        <authorList>
            <person name="Cai X."/>
            <person name="Zheng X."/>
            <person name="Zhang D."/>
            <person name="Iqbal W."/>
            <person name="Liu C."/>
            <person name="Yang B."/>
            <person name="Zhao X."/>
            <person name="Lu X."/>
            <person name="Mao Y."/>
        </authorList>
    </citation>
    <scope>NUCLEOTIDE SEQUENCE [LARGE SCALE GENOMIC DNA]</scope>
    <source>
        <strain evidence="1">Ni1-3</strain>
    </source>
</reference>
<organism evidence="1">
    <name type="scientific">Shewanella decolorationis</name>
    <dbReference type="NCBI Taxonomy" id="256839"/>
    <lineage>
        <taxon>Bacteria</taxon>
        <taxon>Pseudomonadati</taxon>
        <taxon>Pseudomonadota</taxon>
        <taxon>Gammaproteobacteria</taxon>
        <taxon>Alteromonadales</taxon>
        <taxon>Shewanellaceae</taxon>
        <taxon>Shewanella</taxon>
    </lineage>
</organism>
<dbReference type="EMBL" id="CP031775">
    <property type="protein sequence ID" value="QDZ92915.1"/>
    <property type="molecule type" value="Genomic_DNA"/>
</dbReference>
<sequence>MSTMNYESEINTVFASMTSESNRLNLPIVYKDDLKVDLETLTRFADKGIKQFLWQLREGGSVLIPVGLGVNPVYVSFWHNAGYPTSPYLISIDDGKSSIEPISIEKMLNIVHRKPHGQLEDIIKRGCDLNIWGLWNTPSFESFSVAGWLDYFQYAGNKLMVDLIKQDLH</sequence>
<name>A0A5B8R2F9_9GAMM</name>
<dbReference type="AlphaFoldDB" id="A0A5B8R2F9"/>
<evidence type="ECO:0000313" key="1">
    <source>
        <dbReference type="EMBL" id="QDZ92915.1"/>
    </source>
</evidence>
<gene>
    <name evidence="1" type="ORF">D0436_22030</name>
</gene>
<accession>A0A5B8R2F9</accession>
<proteinExistence type="predicted"/>